<dbReference type="AlphaFoldDB" id="A0A6C0HYA9"/>
<name>A0A6C0HYA9_9ZZZZ</name>
<dbReference type="CDD" id="cd11301">
    <property type="entry name" value="Fut1_Fut2_like"/>
    <property type="match status" value="1"/>
</dbReference>
<dbReference type="PANTHER" id="PTHR11927:SF9">
    <property type="entry name" value="L-FUCOSYLTRANSFERASE"/>
    <property type="match status" value="1"/>
</dbReference>
<reference evidence="3" key="1">
    <citation type="journal article" date="2020" name="Nature">
        <title>Giant virus diversity and host interactions through global metagenomics.</title>
        <authorList>
            <person name="Schulz F."/>
            <person name="Roux S."/>
            <person name="Paez-Espino D."/>
            <person name="Jungbluth S."/>
            <person name="Walsh D.A."/>
            <person name="Denef V.J."/>
            <person name="McMahon K.D."/>
            <person name="Konstantinidis K.T."/>
            <person name="Eloe-Fadrosh E.A."/>
            <person name="Kyrpides N.C."/>
            <person name="Woyke T."/>
        </authorList>
    </citation>
    <scope>NUCLEOTIDE SEQUENCE</scope>
    <source>
        <strain evidence="3">GVMAG-M-3300023184-178</strain>
    </source>
</reference>
<keyword evidence="1" id="KW-0328">Glycosyltransferase</keyword>
<sequence length="287" mass="34118">MITCHIMGGLGNQLFQIFATIAYAIDNQAPFGFKCVEQPGDRPRFWNTFLSGLKRFNIYEIINVKQLKETGFRHEIFPSLENDISQNIMLYGYFQSYKYFEKRYTSICKLIRLDLQKEQIIDNFRFNFSFQQVAYGYDDMVSMHFRLGDYKEIQEKYPIMPVEYYKRCISHIIETTGNSALNILYFCEIEDNEDVLGKIKQLRDRFPLCKFIKVDDSVDDWKQMLMMSCCRHNIIANSSFSWWSAYFNSHTDKIVCYPSQWFGYFYAHNDTTDLCPDSWKKIDVSTC</sequence>
<dbReference type="InterPro" id="IPR002516">
    <property type="entry name" value="Glyco_trans_11"/>
</dbReference>
<dbReference type="EMBL" id="MN740033">
    <property type="protein sequence ID" value="QHT85136.1"/>
    <property type="molecule type" value="Genomic_DNA"/>
</dbReference>
<evidence type="ECO:0000256" key="1">
    <source>
        <dbReference type="ARBA" id="ARBA00022676"/>
    </source>
</evidence>
<protein>
    <recommendedName>
        <fullName evidence="4">Glycosyltransferase</fullName>
    </recommendedName>
</protein>
<organism evidence="3">
    <name type="scientific">viral metagenome</name>
    <dbReference type="NCBI Taxonomy" id="1070528"/>
    <lineage>
        <taxon>unclassified sequences</taxon>
        <taxon>metagenomes</taxon>
        <taxon>organismal metagenomes</taxon>
    </lineage>
</organism>
<dbReference type="GO" id="GO:0008107">
    <property type="term" value="F:galactoside 2-alpha-L-fucosyltransferase activity"/>
    <property type="evidence" value="ECO:0007669"/>
    <property type="project" value="InterPro"/>
</dbReference>
<dbReference type="PANTHER" id="PTHR11927">
    <property type="entry name" value="GALACTOSIDE 2-L-FUCOSYLTRANSFERASE"/>
    <property type="match status" value="1"/>
</dbReference>
<accession>A0A6C0HYA9</accession>
<evidence type="ECO:0000256" key="2">
    <source>
        <dbReference type="ARBA" id="ARBA00022679"/>
    </source>
</evidence>
<keyword evidence="2" id="KW-0808">Transferase</keyword>
<dbReference type="GO" id="GO:0005975">
    <property type="term" value="P:carbohydrate metabolic process"/>
    <property type="evidence" value="ECO:0007669"/>
    <property type="project" value="InterPro"/>
</dbReference>
<proteinExistence type="predicted"/>
<dbReference type="Pfam" id="PF01531">
    <property type="entry name" value="Glyco_transf_11"/>
    <property type="match status" value="1"/>
</dbReference>
<evidence type="ECO:0000313" key="3">
    <source>
        <dbReference type="EMBL" id="QHT85136.1"/>
    </source>
</evidence>
<evidence type="ECO:0008006" key="4">
    <source>
        <dbReference type="Google" id="ProtNLM"/>
    </source>
</evidence>
<dbReference type="GO" id="GO:0016020">
    <property type="term" value="C:membrane"/>
    <property type="evidence" value="ECO:0007669"/>
    <property type="project" value="InterPro"/>
</dbReference>